<proteinExistence type="inferred from homology"/>
<dbReference type="STRING" id="1423719.FC66_GL000114"/>
<dbReference type="PRINTS" id="PR01467">
    <property type="entry name" value="ARGREPRESSOR"/>
</dbReference>
<comment type="pathway">
    <text evidence="7">Amino-acid biosynthesis; L-arginine biosynthesis [regulation].</text>
</comment>
<keyword evidence="7" id="KW-0678">Repressor</keyword>
<evidence type="ECO:0000259" key="8">
    <source>
        <dbReference type="Pfam" id="PF01316"/>
    </source>
</evidence>
<name>A0A0R1HJH0_9LACO</name>
<dbReference type="SUPFAM" id="SSF55252">
    <property type="entry name" value="C-terminal domain of arginine repressor"/>
    <property type="match status" value="1"/>
</dbReference>
<protein>
    <recommendedName>
        <fullName evidence="7">Arginine repressor</fullName>
    </recommendedName>
</protein>
<dbReference type="EMBL" id="AZDI01000001">
    <property type="protein sequence ID" value="KRK46491.1"/>
    <property type="molecule type" value="Genomic_DNA"/>
</dbReference>
<comment type="caution">
    <text evidence="10">The sequence shown here is derived from an EMBL/GenBank/DDBJ whole genome shotgun (WGS) entry which is preliminary data.</text>
</comment>
<dbReference type="InterPro" id="IPR020900">
    <property type="entry name" value="Arg_repress_DNA-bd"/>
</dbReference>
<gene>
    <name evidence="7" type="primary">argR</name>
    <name evidence="10" type="ORF">FC66_GL000114</name>
</gene>
<organism evidence="10 11">
    <name type="scientific">Dellaglioa algida DSM 15638</name>
    <dbReference type="NCBI Taxonomy" id="1423719"/>
    <lineage>
        <taxon>Bacteria</taxon>
        <taxon>Bacillati</taxon>
        <taxon>Bacillota</taxon>
        <taxon>Bacilli</taxon>
        <taxon>Lactobacillales</taxon>
        <taxon>Lactobacillaceae</taxon>
        <taxon>Dellaglioa</taxon>
    </lineage>
</organism>
<dbReference type="Pfam" id="PF01316">
    <property type="entry name" value="Arg_repressor"/>
    <property type="match status" value="1"/>
</dbReference>
<dbReference type="InterPro" id="IPR020899">
    <property type="entry name" value="Arg_repress_C"/>
</dbReference>
<keyword evidence="4 7" id="KW-0805">Transcription regulation</keyword>
<evidence type="ECO:0000313" key="11">
    <source>
        <dbReference type="Proteomes" id="UP000051450"/>
    </source>
</evidence>
<evidence type="ECO:0000256" key="3">
    <source>
        <dbReference type="ARBA" id="ARBA00022490"/>
    </source>
</evidence>
<reference evidence="10 11" key="1">
    <citation type="journal article" date="2015" name="Genome Announc.">
        <title>Expanding the biotechnology potential of lactobacilli through comparative genomics of 213 strains and associated genera.</title>
        <authorList>
            <person name="Sun Z."/>
            <person name="Harris H.M."/>
            <person name="McCann A."/>
            <person name="Guo C."/>
            <person name="Argimon S."/>
            <person name="Zhang W."/>
            <person name="Yang X."/>
            <person name="Jeffery I.B."/>
            <person name="Cooney J.C."/>
            <person name="Kagawa T.F."/>
            <person name="Liu W."/>
            <person name="Song Y."/>
            <person name="Salvetti E."/>
            <person name="Wrobel A."/>
            <person name="Rasinkangas P."/>
            <person name="Parkhill J."/>
            <person name="Rea M.C."/>
            <person name="O'Sullivan O."/>
            <person name="Ritari J."/>
            <person name="Douillard F.P."/>
            <person name="Paul Ross R."/>
            <person name="Yang R."/>
            <person name="Briner A.E."/>
            <person name="Felis G.E."/>
            <person name="de Vos W.M."/>
            <person name="Barrangou R."/>
            <person name="Klaenhammer T.R."/>
            <person name="Caufield P.W."/>
            <person name="Cui Y."/>
            <person name="Zhang H."/>
            <person name="O'Toole P.W."/>
        </authorList>
    </citation>
    <scope>NUCLEOTIDE SEQUENCE [LARGE SCALE GENOMIC DNA]</scope>
    <source>
        <strain evidence="10 11">DSM 15638</strain>
    </source>
</reference>
<keyword evidence="11" id="KW-1185">Reference proteome</keyword>
<dbReference type="GO" id="GO:0051259">
    <property type="term" value="P:protein complex oligomerization"/>
    <property type="evidence" value="ECO:0007669"/>
    <property type="project" value="InterPro"/>
</dbReference>
<dbReference type="GO" id="GO:0005737">
    <property type="term" value="C:cytoplasm"/>
    <property type="evidence" value="ECO:0007669"/>
    <property type="project" value="UniProtKB-SubCell"/>
</dbReference>
<evidence type="ECO:0000259" key="9">
    <source>
        <dbReference type="Pfam" id="PF02863"/>
    </source>
</evidence>
<dbReference type="GO" id="GO:1900079">
    <property type="term" value="P:regulation of arginine biosynthetic process"/>
    <property type="evidence" value="ECO:0007669"/>
    <property type="project" value="UniProtKB-UniRule"/>
</dbReference>
<dbReference type="InterPro" id="IPR036251">
    <property type="entry name" value="Arg_repress_C_sf"/>
</dbReference>
<evidence type="ECO:0000256" key="4">
    <source>
        <dbReference type="ARBA" id="ARBA00023015"/>
    </source>
</evidence>
<dbReference type="GO" id="GO:0003700">
    <property type="term" value="F:DNA-binding transcription factor activity"/>
    <property type="evidence" value="ECO:0007669"/>
    <property type="project" value="UniProtKB-UniRule"/>
</dbReference>
<dbReference type="Gene3D" id="1.10.10.10">
    <property type="entry name" value="Winged helix-like DNA-binding domain superfamily/Winged helix DNA-binding domain"/>
    <property type="match status" value="1"/>
</dbReference>
<dbReference type="PATRIC" id="fig|1423719.4.peg.116"/>
<feature type="domain" description="Arginine repressor DNA-binding" evidence="8">
    <location>
        <begin position="12"/>
        <end position="78"/>
    </location>
</feature>
<dbReference type="GO" id="GO:0006526">
    <property type="term" value="P:L-arginine biosynthetic process"/>
    <property type="evidence" value="ECO:0007669"/>
    <property type="project" value="UniProtKB-UniPathway"/>
</dbReference>
<dbReference type="AlphaFoldDB" id="A0A0R1HJH0"/>
<dbReference type="Gene3D" id="3.30.1360.40">
    <property type="match status" value="1"/>
</dbReference>
<comment type="similarity">
    <text evidence="2 7">Belongs to the ArgR family.</text>
</comment>
<dbReference type="InterPro" id="IPR001669">
    <property type="entry name" value="Arg_repress"/>
</dbReference>
<dbReference type="PANTHER" id="PTHR34471:SF1">
    <property type="entry name" value="ARGININE REPRESSOR"/>
    <property type="match status" value="1"/>
</dbReference>
<evidence type="ECO:0000256" key="7">
    <source>
        <dbReference type="HAMAP-Rule" id="MF_00173"/>
    </source>
</evidence>
<dbReference type="PANTHER" id="PTHR34471">
    <property type="entry name" value="ARGININE REPRESSOR"/>
    <property type="match status" value="1"/>
</dbReference>
<dbReference type="HAMAP" id="MF_00173">
    <property type="entry name" value="Arg_repressor"/>
    <property type="match status" value="1"/>
</dbReference>
<dbReference type="InterPro" id="IPR036388">
    <property type="entry name" value="WH-like_DNA-bd_sf"/>
</dbReference>
<dbReference type="SUPFAM" id="SSF46785">
    <property type="entry name" value="Winged helix' DNA-binding domain"/>
    <property type="match status" value="1"/>
</dbReference>
<comment type="function">
    <text evidence="7">Regulates arginine biosynthesis genes.</text>
</comment>
<dbReference type="InterPro" id="IPR036390">
    <property type="entry name" value="WH_DNA-bd_sf"/>
</dbReference>
<keyword evidence="7" id="KW-0055">Arginine biosynthesis</keyword>
<keyword evidence="3 7" id="KW-0963">Cytoplasm</keyword>
<keyword evidence="5 7" id="KW-0238">DNA-binding</keyword>
<evidence type="ECO:0000256" key="6">
    <source>
        <dbReference type="ARBA" id="ARBA00023163"/>
    </source>
</evidence>
<accession>A0A0R1HJH0</accession>
<sequence length="162" mass="18021">MSNGSRAGGTLMKKQERQRYIRELLKANNIDKQEDFVILLKKEGITVTQATISRDIKEMQLIKVPATDGTYSYNLPVQKQLNTEKKLTKTLKDAFISTDVQNEMCLIKVTPGSGPAIVSLIEQMNYSFVFGTLGGDGSALIICHSNKDALKLSRIINEIVIE</sequence>
<dbReference type="Proteomes" id="UP000051450">
    <property type="component" value="Unassembled WGS sequence"/>
</dbReference>
<keyword evidence="6 7" id="KW-0804">Transcription</keyword>
<evidence type="ECO:0000313" key="10">
    <source>
        <dbReference type="EMBL" id="KRK46491.1"/>
    </source>
</evidence>
<keyword evidence="7" id="KW-0028">Amino-acid biosynthesis</keyword>
<dbReference type="GO" id="GO:0003677">
    <property type="term" value="F:DNA binding"/>
    <property type="evidence" value="ECO:0007669"/>
    <property type="project" value="UniProtKB-KW"/>
</dbReference>
<comment type="subcellular location">
    <subcellularLocation>
        <location evidence="1 7">Cytoplasm</location>
    </subcellularLocation>
</comment>
<dbReference type="GO" id="GO:0034618">
    <property type="term" value="F:arginine binding"/>
    <property type="evidence" value="ECO:0007669"/>
    <property type="project" value="InterPro"/>
</dbReference>
<evidence type="ECO:0000256" key="2">
    <source>
        <dbReference type="ARBA" id="ARBA00008316"/>
    </source>
</evidence>
<feature type="domain" description="Arginine repressor C-terminal" evidence="9">
    <location>
        <begin position="91"/>
        <end position="156"/>
    </location>
</feature>
<dbReference type="Pfam" id="PF02863">
    <property type="entry name" value="Arg_repressor_C"/>
    <property type="match status" value="1"/>
</dbReference>
<evidence type="ECO:0000256" key="1">
    <source>
        <dbReference type="ARBA" id="ARBA00004496"/>
    </source>
</evidence>
<dbReference type="UniPathway" id="UPA00068"/>
<evidence type="ECO:0000256" key="5">
    <source>
        <dbReference type="ARBA" id="ARBA00023125"/>
    </source>
</evidence>